<protein>
    <submittedName>
        <fullName evidence="2">Uncharacterized protein</fullName>
    </submittedName>
</protein>
<dbReference type="Proteomes" id="UP000887575">
    <property type="component" value="Unassembled WGS sequence"/>
</dbReference>
<evidence type="ECO:0000313" key="2">
    <source>
        <dbReference type="WBParaSite" id="MBELARI_LOCUS5015"/>
    </source>
</evidence>
<name>A0AAF3FDE0_9BILA</name>
<reference evidence="2" key="1">
    <citation type="submission" date="2024-02" db="UniProtKB">
        <authorList>
            <consortium name="WormBaseParasite"/>
        </authorList>
    </citation>
    <scope>IDENTIFICATION</scope>
</reference>
<proteinExistence type="predicted"/>
<dbReference type="WBParaSite" id="MBELARI_LOCUS5015">
    <property type="protein sequence ID" value="MBELARI_LOCUS5015"/>
    <property type="gene ID" value="MBELARI_LOCUS5015"/>
</dbReference>
<organism evidence="1 2">
    <name type="scientific">Mesorhabditis belari</name>
    <dbReference type="NCBI Taxonomy" id="2138241"/>
    <lineage>
        <taxon>Eukaryota</taxon>
        <taxon>Metazoa</taxon>
        <taxon>Ecdysozoa</taxon>
        <taxon>Nematoda</taxon>
        <taxon>Chromadorea</taxon>
        <taxon>Rhabditida</taxon>
        <taxon>Rhabditina</taxon>
        <taxon>Rhabditomorpha</taxon>
        <taxon>Rhabditoidea</taxon>
        <taxon>Rhabditidae</taxon>
        <taxon>Mesorhabditinae</taxon>
        <taxon>Mesorhabditis</taxon>
    </lineage>
</organism>
<sequence length="75" mass="8907">MEKYTLVEIDKYRLKSLLSDLLEQLLTTASTSDDERIHIEITLIDAFRHENKHPTGPKIHRFVEKLKELISELRF</sequence>
<dbReference type="AlphaFoldDB" id="A0AAF3FDE0"/>
<evidence type="ECO:0000313" key="1">
    <source>
        <dbReference type="Proteomes" id="UP000887575"/>
    </source>
</evidence>
<accession>A0AAF3FDE0</accession>
<keyword evidence="1" id="KW-1185">Reference proteome</keyword>